<feature type="transmembrane region" description="Helical" evidence="1">
    <location>
        <begin position="77"/>
        <end position="102"/>
    </location>
</feature>
<evidence type="ECO:0000313" key="3">
    <source>
        <dbReference type="Proteomes" id="UP000263833"/>
    </source>
</evidence>
<protein>
    <submittedName>
        <fullName evidence="2">DUF1761 domain-containing protein</fullName>
    </submittedName>
</protein>
<comment type="caution">
    <text evidence="2">The sequence shown here is derived from an EMBL/GenBank/DDBJ whole genome shotgun (WGS) entry which is preliminary data.</text>
</comment>
<feature type="transmembrane region" description="Helical" evidence="1">
    <location>
        <begin position="114"/>
        <end position="132"/>
    </location>
</feature>
<proteinExistence type="predicted"/>
<dbReference type="AlphaFoldDB" id="A0A371BJ21"/>
<dbReference type="Pfam" id="PF08570">
    <property type="entry name" value="DUF1761"/>
    <property type="match status" value="1"/>
</dbReference>
<keyword evidence="1" id="KW-0812">Transmembrane</keyword>
<accession>A0A371BJ21</accession>
<feature type="transmembrane region" description="Helical" evidence="1">
    <location>
        <begin position="6"/>
        <end position="28"/>
    </location>
</feature>
<name>A0A371BJ21_9SPHN</name>
<dbReference type="RefSeq" id="WP_115549083.1">
    <property type="nucleotide sequence ID" value="NZ_QRGP01000001.1"/>
</dbReference>
<sequence>MANANLLAILVAAASGFMVGGLWYGPLFGKAWQSEIGLSDDEIKSGNMAKIFGITFLFSVLSAVFLGHLLAHFDTDLYRTMMISTGIAIGFVAPAIGTNYLYGRKSGKLFAIDAGYWIVFYAAMGLVFGLLGA</sequence>
<gene>
    <name evidence="2" type="ORF">DXH95_09440</name>
</gene>
<keyword evidence="1" id="KW-1133">Transmembrane helix</keyword>
<evidence type="ECO:0000313" key="2">
    <source>
        <dbReference type="EMBL" id="RDV07537.1"/>
    </source>
</evidence>
<keyword evidence="3" id="KW-1185">Reference proteome</keyword>
<organism evidence="2 3">
    <name type="scientific">Sphingorhabdus pulchriflava</name>
    <dbReference type="NCBI Taxonomy" id="2292257"/>
    <lineage>
        <taxon>Bacteria</taxon>
        <taxon>Pseudomonadati</taxon>
        <taxon>Pseudomonadota</taxon>
        <taxon>Alphaproteobacteria</taxon>
        <taxon>Sphingomonadales</taxon>
        <taxon>Sphingomonadaceae</taxon>
        <taxon>Sphingorhabdus</taxon>
    </lineage>
</organism>
<keyword evidence="1" id="KW-0472">Membrane</keyword>
<dbReference type="InterPro" id="IPR013879">
    <property type="entry name" value="DUF1761"/>
</dbReference>
<dbReference type="EMBL" id="QRGP01000001">
    <property type="protein sequence ID" value="RDV07537.1"/>
    <property type="molecule type" value="Genomic_DNA"/>
</dbReference>
<reference evidence="3" key="1">
    <citation type="submission" date="2018-08" db="EMBL/GenBank/DDBJ databases">
        <authorList>
            <person name="Kim S.-J."/>
            <person name="Jung G.-Y."/>
        </authorList>
    </citation>
    <scope>NUCLEOTIDE SEQUENCE [LARGE SCALE GENOMIC DNA]</scope>
    <source>
        <strain evidence="3">GY_G</strain>
    </source>
</reference>
<dbReference type="OrthoDB" id="7432713at2"/>
<dbReference type="Proteomes" id="UP000263833">
    <property type="component" value="Unassembled WGS sequence"/>
</dbReference>
<feature type="transmembrane region" description="Helical" evidence="1">
    <location>
        <begin position="49"/>
        <end position="71"/>
    </location>
</feature>
<evidence type="ECO:0000256" key="1">
    <source>
        <dbReference type="SAM" id="Phobius"/>
    </source>
</evidence>